<dbReference type="AlphaFoldDB" id="A0A841GSK3"/>
<comment type="caution">
    <text evidence="1">The sequence shown here is derived from an EMBL/GenBank/DDBJ whole genome shotgun (WGS) entry which is preliminary data.</text>
</comment>
<keyword evidence="2" id="KW-1185">Reference proteome</keyword>
<evidence type="ECO:0000313" key="2">
    <source>
        <dbReference type="Proteomes" id="UP000555828"/>
    </source>
</evidence>
<name>A0A841GSK3_9BACT</name>
<reference evidence="1 2" key="1">
    <citation type="submission" date="2020-08" db="EMBL/GenBank/DDBJ databases">
        <title>Genomic Encyclopedia of Type Strains, Phase IV (KMG-IV): sequencing the most valuable type-strain genomes for metagenomic binning, comparative biology and taxonomic classification.</title>
        <authorList>
            <person name="Goeker M."/>
        </authorList>
    </citation>
    <scope>NUCLEOTIDE SEQUENCE [LARGE SCALE GENOMIC DNA]</scope>
    <source>
        <strain evidence="1 2">DSM 13481</strain>
    </source>
</reference>
<gene>
    <name evidence="1" type="ORF">HNP65_001211</name>
</gene>
<accession>A0A841GSK3</accession>
<dbReference type="Proteomes" id="UP000555828">
    <property type="component" value="Unassembled WGS sequence"/>
</dbReference>
<sequence>MTKKGKKFRKHPLNIKKEAIRLYMDEKLPKKIIVSLLGVPESRMQLWIKNYLAYDSTELKKGRPKKKRIYTILQLRKISSKIKKHGFEKVSKPCCLKSKLLSFLFVSLMEVSSTKNVFISTLINNFQSAFEFMASDMIKLLCQ</sequence>
<dbReference type="EMBL" id="JACHEX010000003">
    <property type="protein sequence ID" value="MBB6062759.1"/>
    <property type="molecule type" value="Genomic_DNA"/>
</dbReference>
<evidence type="ECO:0000313" key="1">
    <source>
        <dbReference type="EMBL" id="MBB6062759.1"/>
    </source>
</evidence>
<organism evidence="1 2">
    <name type="scientific">Thermosipho japonicus</name>
    <dbReference type="NCBI Taxonomy" id="90323"/>
    <lineage>
        <taxon>Bacteria</taxon>
        <taxon>Thermotogati</taxon>
        <taxon>Thermotogota</taxon>
        <taxon>Thermotogae</taxon>
        <taxon>Thermotogales</taxon>
        <taxon>Fervidobacteriaceae</taxon>
        <taxon>Thermosipho</taxon>
    </lineage>
</organism>
<proteinExistence type="predicted"/>
<dbReference type="RefSeq" id="WP_184619403.1">
    <property type="nucleotide sequence ID" value="NZ_JACHEX010000003.1"/>
</dbReference>
<protein>
    <submittedName>
        <fullName evidence="1">Uncharacterized protein</fullName>
    </submittedName>
</protein>